<dbReference type="GO" id="GO:0003743">
    <property type="term" value="F:translation initiation factor activity"/>
    <property type="evidence" value="ECO:0007669"/>
    <property type="project" value="UniProtKB-UniRule"/>
</dbReference>
<dbReference type="GO" id="GO:0032790">
    <property type="term" value="P:ribosome disassembly"/>
    <property type="evidence" value="ECO:0007669"/>
    <property type="project" value="TreeGrafter"/>
</dbReference>
<gene>
    <name evidence="4" type="primary">infC</name>
</gene>
<dbReference type="GO" id="GO:0005829">
    <property type="term" value="C:cytosol"/>
    <property type="evidence" value="ECO:0007669"/>
    <property type="project" value="TreeGrafter"/>
</dbReference>
<evidence type="ECO:0000256" key="4">
    <source>
        <dbReference type="HAMAP-Rule" id="MF_00080"/>
    </source>
</evidence>
<dbReference type="SUPFAM" id="SSF54364">
    <property type="entry name" value="Translation initiation factor IF3, N-terminal domain"/>
    <property type="match status" value="1"/>
</dbReference>
<dbReference type="Gene3D" id="3.30.110.10">
    <property type="entry name" value="Translation initiation factor 3 (IF-3), C-terminal domain"/>
    <property type="match status" value="1"/>
</dbReference>
<evidence type="ECO:0000259" key="7">
    <source>
        <dbReference type="Pfam" id="PF00707"/>
    </source>
</evidence>
<evidence type="ECO:0000313" key="9">
    <source>
        <dbReference type="EMBL" id="ADI19338.1"/>
    </source>
</evidence>
<feature type="domain" description="Translation initiation factor 3 C-terminal" evidence="7">
    <location>
        <begin position="67"/>
        <end position="150"/>
    </location>
</feature>
<dbReference type="InterPro" id="IPR036788">
    <property type="entry name" value="T_IF-3_C_sf"/>
</dbReference>
<keyword evidence="4" id="KW-0963">Cytoplasm</keyword>
<protein>
    <recommendedName>
        <fullName evidence="4 5">Translation initiation factor IF-3</fullName>
    </recommendedName>
</protein>
<comment type="subunit">
    <text evidence="4 6">Monomer.</text>
</comment>
<dbReference type="Pfam" id="PF00707">
    <property type="entry name" value="IF3_C"/>
    <property type="match status" value="1"/>
</dbReference>
<dbReference type="InterPro" id="IPR001288">
    <property type="entry name" value="Translation_initiation_fac_3"/>
</dbReference>
<dbReference type="PANTHER" id="PTHR10938:SF0">
    <property type="entry name" value="TRANSLATION INITIATION FACTOR IF-3, MITOCHONDRIAL"/>
    <property type="match status" value="1"/>
</dbReference>
<dbReference type="NCBIfam" id="TIGR00168">
    <property type="entry name" value="infC"/>
    <property type="match status" value="1"/>
</dbReference>
<dbReference type="GO" id="GO:0016020">
    <property type="term" value="C:membrane"/>
    <property type="evidence" value="ECO:0007669"/>
    <property type="project" value="TreeGrafter"/>
</dbReference>
<evidence type="ECO:0000256" key="2">
    <source>
        <dbReference type="ARBA" id="ARBA00022540"/>
    </source>
</evidence>
<dbReference type="InterPro" id="IPR019813">
    <property type="entry name" value="Translation_initiation_fac3_CS"/>
</dbReference>
<comment type="subcellular location">
    <subcellularLocation>
        <location evidence="4 6">Cytoplasm</location>
    </subcellularLocation>
</comment>
<dbReference type="InterPro" id="IPR036787">
    <property type="entry name" value="T_IF-3_N_sf"/>
</dbReference>
<dbReference type="InterPro" id="IPR019815">
    <property type="entry name" value="Translation_initiation_fac_3_C"/>
</dbReference>
<keyword evidence="3 4" id="KW-0648">Protein biosynthesis</keyword>
<evidence type="ECO:0000259" key="8">
    <source>
        <dbReference type="Pfam" id="PF05198"/>
    </source>
</evidence>
<evidence type="ECO:0000256" key="6">
    <source>
        <dbReference type="RuleBase" id="RU000646"/>
    </source>
</evidence>
<dbReference type="AlphaFoldDB" id="E0XY47"/>
<dbReference type="HAMAP" id="MF_00080">
    <property type="entry name" value="IF_3"/>
    <property type="match status" value="1"/>
</dbReference>
<dbReference type="PANTHER" id="PTHR10938">
    <property type="entry name" value="TRANSLATION INITIATION FACTOR IF-3"/>
    <property type="match status" value="1"/>
</dbReference>
<dbReference type="EMBL" id="GU474917">
    <property type="protein sequence ID" value="ADI19338.1"/>
    <property type="molecule type" value="Genomic_DNA"/>
</dbReference>
<proteinExistence type="inferred from homology"/>
<reference evidence="9" key="1">
    <citation type="journal article" date="2011" name="Environ. Microbiol.">
        <title>Time-series analyses of Monterey Bay coastal microbial picoplankton using a 'genome proxy' microarray.</title>
        <authorList>
            <person name="Rich V.I."/>
            <person name="Pham V.D."/>
            <person name="Eppley J."/>
            <person name="Shi Y."/>
            <person name="DeLong E.F."/>
        </authorList>
    </citation>
    <scope>NUCLEOTIDE SEQUENCE</scope>
</reference>
<dbReference type="Pfam" id="PF05198">
    <property type="entry name" value="IF3_N"/>
    <property type="match status" value="1"/>
</dbReference>
<dbReference type="Gene3D" id="3.10.20.80">
    <property type="entry name" value="Translation initiation factor 3 (IF-3), N-terminal domain"/>
    <property type="match status" value="1"/>
</dbReference>
<dbReference type="GO" id="GO:0043022">
    <property type="term" value="F:ribosome binding"/>
    <property type="evidence" value="ECO:0007669"/>
    <property type="project" value="TreeGrafter"/>
</dbReference>
<dbReference type="PROSITE" id="PS00938">
    <property type="entry name" value="IF3"/>
    <property type="match status" value="1"/>
</dbReference>
<dbReference type="InterPro" id="IPR019814">
    <property type="entry name" value="Translation_initiation_fac_3_N"/>
</dbReference>
<evidence type="ECO:0000256" key="3">
    <source>
        <dbReference type="ARBA" id="ARBA00022917"/>
    </source>
</evidence>
<keyword evidence="2 4" id="KW-0396">Initiation factor</keyword>
<feature type="domain" description="Translation initiation factor 3 N-terminal" evidence="8">
    <location>
        <begin position="2"/>
        <end position="58"/>
    </location>
</feature>
<dbReference type="FunFam" id="3.30.110.10:FF:000001">
    <property type="entry name" value="Translation initiation factor IF-3"/>
    <property type="match status" value="1"/>
</dbReference>
<name>E0XY47_9DELT</name>
<evidence type="ECO:0000256" key="1">
    <source>
        <dbReference type="ARBA" id="ARBA00005439"/>
    </source>
</evidence>
<comment type="function">
    <text evidence="4 6">IF-3 binds to the 30S ribosomal subunit and shifts the equilibrium between 70S ribosomes and their 50S and 30S subunits in favor of the free subunits, thus enhancing the availability of 30S subunits on which protein synthesis initiation begins.</text>
</comment>
<organism evidence="9">
    <name type="scientific">uncultured delta proteobacterium HF0500_03A04</name>
    <dbReference type="NCBI Taxonomy" id="710834"/>
    <lineage>
        <taxon>Bacteria</taxon>
        <taxon>Deltaproteobacteria</taxon>
        <taxon>environmental samples</taxon>
    </lineage>
</organism>
<accession>E0XY47</accession>
<evidence type="ECO:0000256" key="5">
    <source>
        <dbReference type="NCBIfam" id="TIGR00168"/>
    </source>
</evidence>
<sequence>MIDLDGEQVGVLSLQNALEKAQTDGLDLVEVSPKARPPVCRLMDFGKYKYQQSKRTHAAKQNQKITRLKEVKFKPKIEEHDYQFKLRNALRFLDDGDKVKIKVVFYGRMMAHKDMGRVLLNKFLEEVGERSVVEQPIMDEGRNMFMILAPPHKQK</sequence>
<comment type="similarity">
    <text evidence="1 4 6">Belongs to the IF-3 family.</text>
</comment>
<dbReference type="SUPFAM" id="SSF55200">
    <property type="entry name" value="Translation initiation factor IF3, C-terminal domain"/>
    <property type="match status" value="1"/>
</dbReference>